<evidence type="ECO:0000259" key="18">
    <source>
        <dbReference type="PROSITE" id="PS51192"/>
    </source>
</evidence>
<dbReference type="SUPFAM" id="SSF46785">
    <property type="entry name" value="Winged helix' DNA-binding domain"/>
    <property type="match status" value="1"/>
</dbReference>
<dbReference type="EMBL" id="JMIH01000023">
    <property type="protein sequence ID" value="KEO73011.1"/>
    <property type="molecule type" value="Genomic_DNA"/>
</dbReference>
<dbReference type="STRING" id="1048983.EL17_15480"/>
<dbReference type="GO" id="GO:0009378">
    <property type="term" value="F:four-way junction helicase activity"/>
    <property type="evidence" value="ECO:0007669"/>
    <property type="project" value="TreeGrafter"/>
</dbReference>
<feature type="domain" description="Helicase C-terminal" evidence="19">
    <location>
        <begin position="216"/>
        <end position="365"/>
    </location>
</feature>
<dbReference type="Pfam" id="PF16124">
    <property type="entry name" value="RecQ_Zn_bind"/>
    <property type="match status" value="1"/>
</dbReference>
<feature type="domain" description="Helicase ATP-binding" evidence="18">
    <location>
        <begin position="25"/>
        <end position="195"/>
    </location>
</feature>
<dbReference type="InterPro" id="IPR018982">
    <property type="entry name" value="RQC_domain"/>
</dbReference>
<dbReference type="Gene3D" id="3.40.50.300">
    <property type="entry name" value="P-loop containing nucleotide triphosphate hydrolases"/>
    <property type="match status" value="2"/>
</dbReference>
<comment type="catalytic activity">
    <reaction evidence="15">
        <text>Couples ATP hydrolysis with the unwinding of duplex DNA by translocating in the 3'-5' direction.</text>
        <dbReference type="EC" id="5.6.2.4"/>
    </reaction>
</comment>
<dbReference type="SUPFAM" id="SSF47819">
    <property type="entry name" value="HRDC-like"/>
    <property type="match status" value="1"/>
</dbReference>
<evidence type="ECO:0000256" key="8">
    <source>
        <dbReference type="ARBA" id="ARBA00022806"/>
    </source>
</evidence>
<evidence type="ECO:0000256" key="13">
    <source>
        <dbReference type="ARBA" id="ARBA00023204"/>
    </source>
</evidence>
<evidence type="ECO:0000256" key="9">
    <source>
        <dbReference type="ARBA" id="ARBA00022833"/>
    </source>
</evidence>
<dbReference type="PANTHER" id="PTHR13710:SF105">
    <property type="entry name" value="ATP-DEPENDENT DNA HELICASE Q1"/>
    <property type="match status" value="1"/>
</dbReference>
<dbReference type="GO" id="GO:0046872">
    <property type="term" value="F:metal ion binding"/>
    <property type="evidence" value="ECO:0007669"/>
    <property type="project" value="UniProtKB-KW"/>
</dbReference>
<keyword evidence="12" id="KW-0233">DNA recombination</keyword>
<dbReference type="GO" id="GO:0009432">
    <property type="term" value="P:SOS response"/>
    <property type="evidence" value="ECO:0007669"/>
    <property type="project" value="UniProtKB-UniRule"/>
</dbReference>
<evidence type="ECO:0000313" key="20">
    <source>
        <dbReference type="EMBL" id="KEO73011.1"/>
    </source>
</evidence>
<dbReference type="EC" id="5.6.2.4" evidence="16"/>
<evidence type="ECO:0000256" key="3">
    <source>
        <dbReference type="ARBA" id="ARBA00005446"/>
    </source>
</evidence>
<evidence type="ECO:0000256" key="4">
    <source>
        <dbReference type="ARBA" id="ARBA00022723"/>
    </source>
</evidence>
<dbReference type="InterPro" id="IPR010997">
    <property type="entry name" value="HRDC-like_sf"/>
</dbReference>
<dbReference type="GO" id="GO:0043590">
    <property type="term" value="C:bacterial nucleoid"/>
    <property type="evidence" value="ECO:0007669"/>
    <property type="project" value="TreeGrafter"/>
</dbReference>
<dbReference type="GO" id="GO:0016787">
    <property type="term" value="F:hydrolase activity"/>
    <property type="evidence" value="ECO:0007669"/>
    <property type="project" value="UniProtKB-KW"/>
</dbReference>
<dbReference type="Pfam" id="PF09382">
    <property type="entry name" value="RQC"/>
    <property type="match status" value="1"/>
</dbReference>
<dbReference type="RefSeq" id="WP_035076204.1">
    <property type="nucleotide sequence ID" value="NZ_JMIH01000023.1"/>
</dbReference>
<keyword evidence="11" id="KW-0238">DNA-binding</keyword>
<dbReference type="FunFam" id="3.40.50.300:FF:000156">
    <property type="entry name" value="ATP-dependent DNA helicase recQ"/>
    <property type="match status" value="1"/>
</dbReference>
<dbReference type="SMART" id="SM00487">
    <property type="entry name" value="DEXDc"/>
    <property type="match status" value="1"/>
</dbReference>
<evidence type="ECO:0000256" key="5">
    <source>
        <dbReference type="ARBA" id="ARBA00022741"/>
    </source>
</evidence>
<evidence type="ECO:0000256" key="14">
    <source>
        <dbReference type="ARBA" id="ARBA00023235"/>
    </source>
</evidence>
<dbReference type="InterPro" id="IPR044876">
    <property type="entry name" value="HRDC_dom_sf"/>
</dbReference>
<keyword evidence="14" id="KW-0413">Isomerase</keyword>
<dbReference type="SMART" id="SM00956">
    <property type="entry name" value="RQC"/>
    <property type="match status" value="1"/>
</dbReference>
<evidence type="ECO:0000256" key="2">
    <source>
        <dbReference type="ARBA" id="ARBA00001947"/>
    </source>
</evidence>
<sequence>MKQPLEILKNFYGYNGFRGNQEAIINTVMAKQDTIVLMPTGGGKSVCYQIPAMVFDGFTLVISPLIALMKDQVDALNSNGIPAAFMNSTQSQSEQRYVSQAVIQGKIKLLYVAPERLFSGNSPLLDFLKQANLSLIAVDEAHCVSQWGHDFRPEYLKIGDLRKHFSNIPFIALTATADKLTRQDISDKLGFKSPKWFISSFDRENITYKVAPKQQSFDKLLEFLESHQKNSGIIYCLSRKQTEETAEKLQHAGLKALAYHAGLPREVRDQNQERFIKDEVKIMVATIAFGMGIDKSNVRFVVHMNMPQNIEGYYQETGRAGRDGLPSDALMFFSVGDSITLERMLEKADNPAYIKVMKGKLAKMRTYGQTNICRRKYLMNYFGEDHPDHCGNCDVCFGRDNQRDMTVPSQMLLSAVARLNEAFGLGYVILVLKGSKSNKIQDEHKSLSVFGIGQHQTEVYWKELGAQLIKAGYLAEAGNTFPTLKLTTLAWEKLKKKDKILLASEATFTTTKNISQHDEGLFEKLKVLRYHLAQKEGVPPYIVFSDATLVELATYFPVKEKDLLDITGIGQVKAQSYGNALLEVIQAYVKMHGLEPRKKLVSRKSPSRSGSTAISDTEKITLQLYKDGLNPYQIAEKRGMTSMTVENHIVTLVKNKKIAAETILSKDDILTIRLFYRRLEDMKLKPVKENFGDRFSYFQIKVALAEA</sequence>
<dbReference type="NCBIfam" id="TIGR01389">
    <property type="entry name" value="recQ"/>
    <property type="match status" value="1"/>
</dbReference>
<dbReference type="NCBIfam" id="TIGR00614">
    <property type="entry name" value="recQ_fam"/>
    <property type="match status" value="1"/>
</dbReference>
<proteinExistence type="inferred from homology"/>
<evidence type="ECO:0000256" key="7">
    <source>
        <dbReference type="ARBA" id="ARBA00022801"/>
    </source>
</evidence>
<keyword evidence="8 20" id="KW-0347">Helicase</keyword>
<dbReference type="Pfam" id="PF00570">
    <property type="entry name" value="HRDC"/>
    <property type="match status" value="1"/>
</dbReference>
<dbReference type="PANTHER" id="PTHR13710">
    <property type="entry name" value="DNA HELICASE RECQ FAMILY MEMBER"/>
    <property type="match status" value="1"/>
</dbReference>
<evidence type="ECO:0000256" key="11">
    <source>
        <dbReference type="ARBA" id="ARBA00023125"/>
    </source>
</evidence>
<dbReference type="InterPro" id="IPR004589">
    <property type="entry name" value="DNA_helicase_ATP-dep_RecQ"/>
</dbReference>
<comment type="similarity">
    <text evidence="3">Belongs to the helicase family. RecQ subfamily.</text>
</comment>
<name>A0A074KSR9_9BACT</name>
<evidence type="ECO:0000256" key="16">
    <source>
        <dbReference type="NCBIfam" id="TIGR01389"/>
    </source>
</evidence>
<keyword evidence="13" id="KW-0234">DNA repair</keyword>
<dbReference type="GO" id="GO:0006260">
    <property type="term" value="P:DNA replication"/>
    <property type="evidence" value="ECO:0007669"/>
    <property type="project" value="InterPro"/>
</dbReference>
<dbReference type="Proteomes" id="UP000027821">
    <property type="component" value="Unassembled WGS sequence"/>
</dbReference>
<reference evidence="20 21" key="1">
    <citation type="submission" date="2014-04" db="EMBL/GenBank/DDBJ databases">
        <title>Characterization and application of a salt tolerant electro-active bacterium.</title>
        <authorList>
            <person name="Yang L."/>
            <person name="Wei S."/>
            <person name="Tay Q.X.M."/>
        </authorList>
    </citation>
    <scope>NUCLEOTIDE SEQUENCE [LARGE SCALE GENOMIC DNA]</scope>
    <source>
        <strain evidence="20 21">LY1</strain>
    </source>
</reference>
<dbReference type="GO" id="GO:0005737">
    <property type="term" value="C:cytoplasm"/>
    <property type="evidence" value="ECO:0007669"/>
    <property type="project" value="TreeGrafter"/>
</dbReference>
<comment type="cofactor">
    <cofactor evidence="2">
        <name>Zn(2+)</name>
        <dbReference type="ChEBI" id="CHEBI:29105"/>
    </cofactor>
</comment>
<dbReference type="PROSITE" id="PS51192">
    <property type="entry name" value="HELICASE_ATP_BIND_1"/>
    <property type="match status" value="1"/>
</dbReference>
<keyword evidence="9" id="KW-0862">Zinc</keyword>
<evidence type="ECO:0000256" key="10">
    <source>
        <dbReference type="ARBA" id="ARBA00022840"/>
    </source>
</evidence>
<dbReference type="InterPro" id="IPR011545">
    <property type="entry name" value="DEAD/DEAH_box_helicase_dom"/>
</dbReference>
<dbReference type="CDD" id="cd18794">
    <property type="entry name" value="SF2_C_RecQ"/>
    <property type="match status" value="1"/>
</dbReference>
<dbReference type="GO" id="GO:0006281">
    <property type="term" value="P:DNA repair"/>
    <property type="evidence" value="ECO:0007669"/>
    <property type="project" value="UniProtKB-KW"/>
</dbReference>
<dbReference type="GO" id="GO:0043138">
    <property type="term" value="F:3'-5' DNA helicase activity"/>
    <property type="evidence" value="ECO:0007669"/>
    <property type="project" value="UniProtKB-EC"/>
</dbReference>
<evidence type="ECO:0000256" key="15">
    <source>
        <dbReference type="ARBA" id="ARBA00034617"/>
    </source>
</evidence>
<comment type="caution">
    <text evidence="20">The sequence shown here is derived from an EMBL/GenBank/DDBJ whole genome shotgun (WGS) entry which is preliminary data.</text>
</comment>
<dbReference type="InterPro" id="IPR027417">
    <property type="entry name" value="P-loop_NTPase"/>
</dbReference>
<accession>A0A074KSR9</accession>
<dbReference type="InterPro" id="IPR036390">
    <property type="entry name" value="WH_DNA-bd_sf"/>
</dbReference>
<evidence type="ECO:0000313" key="21">
    <source>
        <dbReference type="Proteomes" id="UP000027821"/>
    </source>
</evidence>
<keyword evidence="7" id="KW-0378">Hydrolase</keyword>
<evidence type="ECO:0000259" key="17">
    <source>
        <dbReference type="PROSITE" id="PS50967"/>
    </source>
</evidence>
<dbReference type="Pfam" id="PF00271">
    <property type="entry name" value="Helicase_C"/>
    <property type="match status" value="1"/>
</dbReference>
<gene>
    <name evidence="20" type="ORF">EL17_15480</name>
</gene>
<dbReference type="Gene3D" id="1.10.10.10">
    <property type="entry name" value="Winged helix-like DNA-binding domain superfamily/Winged helix DNA-binding domain"/>
    <property type="match status" value="1"/>
</dbReference>
<dbReference type="SUPFAM" id="SSF52540">
    <property type="entry name" value="P-loop containing nucleoside triphosphate hydrolases"/>
    <property type="match status" value="1"/>
</dbReference>
<feature type="domain" description="HRDC" evidence="17">
    <location>
        <begin position="515"/>
        <end position="595"/>
    </location>
</feature>
<dbReference type="GO" id="GO:0030894">
    <property type="term" value="C:replisome"/>
    <property type="evidence" value="ECO:0007669"/>
    <property type="project" value="TreeGrafter"/>
</dbReference>
<dbReference type="GO" id="GO:0005524">
    <property type="term" value="F:ATP binding"/>
    <property type="evidence" value="ECO:0007669"/>
    <property type="project" value="UniProtKB-KW"/>
</dbReference>
<evidence type="ECO:0000259" key="19">
    <source>
        <dbReference type="PROSITE" id="PS51194"/>
    </source>
</evidence>
<dbReference type="PROSITE" id="PS51194">
    <property type="entry name" value="HELICASE_CTER"/>
    <property type="match status" value="1"/>
</dbReference>
<evidence type="ECO:0000256" key="1">
    <source>
        <dbReference type="ARBA" id="ARBA00001946"/>
    </source>
</evidence>
<keyword evidence="5" id="KW-0547">Nucleotide-binding</keyword>
<dbReference type="FunFam" id="3.40.50.300:FF:000296">
    <property type="entry name" value="ATP-dependent DNA helicase RecQ"/>
    <property type="match status" value="1"/>
</dbReference>
<dbReference type="InterPro" id="IPR014001">
    <property type="entry name" value="Helicase_ATP-bd"/>
</dbReference>
<dbReference type="InterPro" id="IPR036388">
    <property type="entry name" value="WH-like_DNA-bd_sf"/>
</dbReference>
<dbReference type="PROSITE" id="PS50967">
    <property type="entry name" value="HRDC"/>
    <property type="match status" value="1"/>
</dbReference>
<keyword evidence="21" id="KW-1185">Reference proteome</keyword>
<evidence type="ECO:0000256" key="12">
    <source>
        <dbReference type="ARBA" id="ARBA00023172"/>
    </source>
</evidence>
<dbReference type="Pfam" id="PF14493">
    <property type="entry name" value="HTH_40"/>
    <property type="match status" value="1"/>
</dbReference>
<dbReference type="InterPro" id="IPR032284">
    <property type="entry name" value="RecQ_Zn-bd"/>
</dbReference>
<dbReference type="eggNOG" id="COG0514">
    <property type="taxonomic scope" value="Bacteria"/>
</dbReference>
<comment type="cofactor">
    <cofactor evidence="1">
        <name>Mg(2+)</name>
        <dbReference type="ChEBI" id="CHEBI:18420"/>
    </cofactor>
</comment>
<dbReference type="OrthoDB" id="9763310at2"/>
<dbReference type="Pfam" id="PF00270">
    <property type="entry name" value="DEAD"/>
    <property type="match status" value="1"/>
</dbReference>
<organism evidence="20 21">
    <name type="scientific">Anditalea andensis</name>
    <dbReference type="NCBI Taxonomy" id="1048983"/>
    <lineage>
        <taxon>Bacteria</taxon>
        <taxon>Pseudomonadati</taxon>
        <taxon>Bacteroidota</taxon>
        <taxon>Cytophagia</taxon>
        <taxon>Cytophagales</taxon>
        <taxon>Cytophagaceae</taxon>
        <taxon>Anditalea</taxon>
    </lineage>
</organism>
<dbReference type="InterPro" id="IPR029491">
    <property type="entry name" value="Helicase_HTH"/>
</dbReference>
<dbReference type="InterPro" id="IPR001650">
    <property type="entry name" value="Helicase_C-like"/>
</dbReference>
<evidence type="ECO:0000256" key="6">
    <source>
        <dbReference type="ARBA" id="ARBA00022763"/>
    </source>
</evidence>
<dbReference type="CDD" id="cd17920">
    <property type="entry name" value="DEXHc_RecQ"/>
    <property type="match status" value="1"/>
</dbReference>
<dbReference type="InterPro" id="IPR002121">
    <property type="entry name" value="HRDC_dom"/>
</dbReference>
<protein>
    <recommendedName>
        <fullName evidence="16">DNA helicase RecQ</fullName>
        <ecNumber evidence="16">5.6.2.4</ecNumber>
    </recommendedName>
</protein>
<keyword evidence="6" id="KW-0227">DNA damage</keyword>
<dbReference type="SMART" id="SM00490">
    <property type="entry name" value="HELICc"/>
    <property type="match status" value="1"/>
</dbReference>
<dbReference type="InterPro" id="IPR006293">
    <property type="entry name" value="DNA_helicase_ATP-dep_RecQ_bac"/>
</dbReference>
<dbReference type="GO" id="GO:0003677">
    <property type="term" value="F:DNA binding"/>
    <property type="evidence" value="ECO:0007669"/>
    <property type="project" value="UniProtKB-KW"/>
</dbReference>
<keyword evidence="10" id="KW-0067">ATP-binding</keyword>
<dbReference type="Gene3D" id="1.10.150.80">
    <property type="entry name" value="HRDC domain"/>
    <property type="match status" value="1"/>
</dbReference>
<dbReference type="SMART" id="SM00341">
    <property type="entry name" value="HRDC"/>
    <property type="match status" value="1"/>
</dbReference>
<keyword evidence="4" id="KW-0479">Metal-binding</keyword>
<dbReference type="GO" id="GO:0006310">
    <property type="term" value="P:DNA recombination"/>
    <property type="evidence" value="ECO:0007669"/>
    <property type="project" value="UniProtKB-UniRule"/>
</dbReference>
<dbReference type="AlphaFoldDB" id="A0A074KSR9"/>